<gene>
    <name evidence="1" type="ORF">SDC9_46309</name>
</gene>
<proteinExistence type="predicted"/>
<dbReference type="PROSITE" id="PS51257">
    <property type="entry name" value="PROKAR_LIPOPROTEIN"/>
    <property type="match status" value="1"/>
</dbReference>
<comment type="caution">
    <text evidence="1">The sequence shown here is derived from an EMBL/GenBank/DDBJ whole genome shotgun (WGS) entry which is preliminary data.</text>
</comment>
<name>A0A644W8G2_9ZZZZ</name>
<organism evidence="1">
    <name type="scientific">bioreactor metagenome</name>
    <dbReference type="NCBI Taxonomy" id="1076179"/>
    <lineage>
        <taxon>unclassified sequences</taxon>
        <taxon>metagenomes</taxon>
        <taxon>ecological metagenomes</taxon>
    </lineage>
</organism>
<accession>A0A644W8G2</accession>
<reference evidence="1" key="1">
    <citation type="submission" date="2019-08" db="EMBL/GenBank/DDBJ databases">
        <authorList>
            <person name="Kucharzyk K."/>
            <person name="Murdoch R.W."/>
            <person name="Higgins S."/>
            <person name="Loffler F."/>
        </authorList>
    </citation>
    <scope>NUCLEOTIDE SEQUENCE</scope>
</reference>
<protein>
    <submittedName>
        <fullName evidence="1">Uncharacterized protein</fullName>
    </submittedName>
</protein>
<sequence length="132" mass="14958">MRKRVLYAIVFPLLLLLTACGPKVNDPLELIGHTFQVENLRTNKDYDTVTIDAEGEAIQAVGATKGDGETVSEVMTIAEEPDETGYYLVEWGDKTYYAGRVNEEVYFWFTHNPDEIGSTEKNEYVLKLTEED</sequence>
<dbReference type="EMBL" id="VSSQ01000707">
    <property type="protein sequence ID" value="MPM00086.1"/>
    <property type="molecule type" value="Genomic_DNA"/>
</dbReference>
<dbReference type="AlphaFoldDB" id="A0A644W8G2"/>
<evidence type="ECO:0000313" key="1">
    <source>
        <dbReference type="EMBL" id="MPM00086.1"/>
    </source>
</evidence>